<dbReference type="RefSeq" id="WP_013322338.1">
    <property type="nucleotide sequence ID" value="NC_014501.1"/>
</dbReference>
<feature type="domain" description="DUF7507" evidence="1">
    <location>
        <begin position="486"/>
        <end position="594"/>
    </location>
</feature>
<dbReference type="NCBIfam" id="TIGR01451">
    <property type="entry name" value="B_ant_repeat"/>
    <property type="match status" value="4"/>
</dbReference>
<dbReference type="PANTHER" id="PTHR34819">
    <property type="entry name" value="LARGE CYSTEINE-RICH PERIPLASMIC PROTEIN OMCB"/>
    <property type="match status" value="1"/>
</dbReference>
<dbReference type="EMBL" id="CP002198">
    <property type="protein sequence ID" value="ADN14233.1"/>
    <property type="molecule type" value="Genomic_DNA"/>
</dbReference>
<dbReference type="eggNOG" id="COG1361">
    <property type="taxonomic scope" value="Bacteria"/>
</dbReference>
<dbReference type="HOGENOM" id="CLU_293505_0_0_3"/>
<feature type="domain" description="DUF7507" evidence="1">
    <location>
        <begin position="367"/>
        <end position="475"/>
    </location>
</feature>
<name>E0UEA8_GLOV7</name>
<evidence type="ECO:0000313" key="2">
    <source>
        <dbReference type="EMBL" id="ADN14233.1"/>
    </source>
</evidence>
<gene>
    <name evidence="2" type="ordered locus">Cyan7822_2255</name>
</gene>
<dbReference type="KEGG" id="cyj:Cyan7822_2255"/>
<dbReference type="Proteomes" id="UP000008206">
    <property type="component" value="Chromosome"/>
</dbReference>
<dbReference type="Pfam" id="PF24346">
    <property type="entry name" value="DUF7507"/>
    <property type="match status" value="5"/>
</dbReference>
<organism evidence="2 3">
    <name type="scientific">Gloeothece verrucosa (strain PCC 7822)</name>
    <name type="common">Cyanothece sp. (strain PCC 7822)</name>
    <dbReference type="NCBI Taxonomy" id="497965"/>
    <lineage>
        <taxon>Bacteria</taxon>
        <taxon>Bacillati</taxon>
        <taxon>Cyanobacteriota</taxon>
        <taxon>Cyanophyceae</taxon>
        <taxon>Oscillatoriophycideae</taxon>
        <taxon>Chroococcales</taxon>
        <taxon>Aphanothecaceae</taxon>
        <taxon>Gloeothece</taxon>
        <taxon>Gloeothece verrucosa</taxon>
    </lineage>
</organism>
<protein>
    <recommendedName>
        <fullName evidence="1">DUF7507 domain-containing protein</fullName>
    </recommendedName>
</protein>
<dbReference type="InterPro" id="IPR055354">
    <property type="entry name" value="DUF7507"/>
</dbReference>
<sequence length="1035" mass="109995">MAGGDFSTIDFAAAAPYTYNLNTGGGAYNDRTVGNYKDITEQLQGGQFAFGNIVTYLVQIEVAKNAVDPVQFAEFDFGFLADSTGQSGAAQIDIVNVAVNYGNVENGDNGTDSNGGKGVYGLDSGIYDDYQGNTALDKNGILGSTAILVPGSEKIVDPKSGLEVAPYTKGSQLQGTVRISDLEAGEKIVVRIDVLLANLAASNPTGNLQGELLGGRVVDANGNFLDKINTGQQTIPFLKIGQIANVSSPALNVVKTADKSQVDWAGQVITYTYTVTNTGNVSLSGINLVDDNFTATDTSDDLVLSATQKSVNGDDVLDVGETWTYSYQYAVTQNDLDKGGQLVNIATASSTQAATKQDSETVEILQKPDLAVVQAADKSQVDWAGQVITYTYTVTNTGNISLSGINLVDDNFTATDTSDDLVLSATQKSVNGDDVLDVGETWTYSYQYAVTQHDLDKGGQLVNIATASSTQAATKQDSETVEILQKPDLAVVQAADKSQVDWAGQVITYTYTVTNTGNVSLSGINLVDDNFTTTDISDDLVLSATQKSVNGDDVLDVGETWTYSYQYAVTQNDLDKGGQLVNIATASSTQAATKQDSETVQIIQKPDLAVVKTADKSQVDWAGQVITYTYTVTNTGNISLSGINLVDDNFTATDTSDDLVLSATQKSVNGDDVLDVGETWTYTYQYAVTQNDLDKGGQLVNIATASSTQSAAKQDSETVEIIQKPSIEIDKITTDGLVKGDNVGITAGQAINWVYVVKNTGNVSLSNISVTDDKVQQELIKLVNNGDGDTILAPNETWIYKADGIAITGNYQNLGTVSGDYSGGQITDNDTSSYLGIQAPGVRTPGFWINWTQVWDGNAANDTEFAGRSNFPMSDILLQPYSASSNAPNVIDPVTGKSSVGILIGDYNRNGITDNGERTIFYSLDEAKTILAASNKVQEDKRYTLDRSLVASWLNYLAFNPAPIKDINDGIAWIQTHTADENQDAIGDGSLVVGASTYKLNASSPFWNVAAPLANLSSGQSINTALDNYNNFGLS</sequence>
<keyword evidence="3" id="KW-1185">Reference proteome</keyword>
<feature type="domain" description="DUF7507" evidence="1">
    <location>
        <begin position="725"/>
        <end position="804"/>
    </location>
</feature>
<evidence type="ECO:0000313" key="3">
    <source>
        <dbReference type="Proteomes" id="UP000008206"/>
    </source>
</evidence>
<dbReference type="PANTHER" id="PTHR34819:SF3">
    <property type="entry name" value="CELL SURFACE PROTEIN"/>
    <property type="match status" value="1"/>
</dbReference>
<dbReference type="eggNOG" id="COG4932">
    <property type="taxonomic scope" value="Bacteria"/>
</dbReference>
<dbReference type="STRING" id="497965.Cyan7822_2255"/>
<reference evidence="3" key="1">
    <citation type="journal article" date="2011" name="MBio">
        <title>Novel metabolic attributes of the genus Cyanothece, comprising a group of unicellular nitrogen-fixing Cyanobacteria.</title>
        <authorList>
            <person name="Bandyopadhyay A."/>
            <person name="Elvitigala T."/>
            <person name="Welsh E."/>
            <person name="Stockel J."/>
            <person name="Liberton M."/>
            <person name="Min H."/>
            <person name="Sherman L.A."/>
            <person name="Pakrasi H.B."/>
        </authorList>
    </citation>
    <scope>NUCLEOTIDE SEQUENCE [LARGE SCALE GENOMIC DNA]</scope>
    <source>
        <strain evidence="3">PCC 7822</strain>
    </source>
</reference>
<dbReference type="AlphaFoldDB" id="E0UEA8"/>
<feature type="domain" description="DUF7507" evidence="1">
    <location>
        <begin position="248"/>
        <end position="356"/>
    </location>
</feature>
<evidence type="ECO:0000259" key="1">
    <source>
        <dbReference type="Pfam" id="PF24346"/>
    </source>
</evidence>
<dbReference type="InterPro" id="IPR051172">
    <property type="entry name" value="Chlamydia_OmcB"/>
</dbReference>
<dbReference type="InterPro" id="IPR047589">
    <property type="entry name" value="DUF11_rpt"/>
</dbReference>
<accession>E0UEA8</accession>
<proteinExistence type="predicted"/>
<feature type="domain" description="DUF7507" evidence="1">
    <location>
        <begin position="605"/>
        <end position="713"/>
    </location>
</feature>
<dbReference type="OrthoDB" id="6074739at2"/>